<dbReference type="KEGG" id="vg:26641342"/>
<name>A0A0K2CP04_9CAUD</name>
<keyword evidence="1" id="KW-0175">Coiled coil</keyword>
<evidence type="ECO:0000256" key="2">
    <source>
        <dbReference type="SAM" id="MobiDB-lite"/>
    </source>
</evidence>
<evidence type="ECO:0000313" key="3">
    <source>
        <dbReference type="EMBL" id="ALA07345.1"/>
    </source>
</evidence>
<dbReference type="GeneID" id="26641342"/>
<feature type="region of interest" description="Disordered" evidence="2">
    <location>
        <begin position="226"/>
        <end position="245"/>
    </location>
</feature>
<reference evidence="3 4" key="1">
    <citation type="journal article" date="2015" name="Genome Announc.">
        <title>Genome Sequences of Five Additional Brevibacillus laterosporus Bacteriophages.</title>
        <authorList>
            <person name="Merrill B.D."/>
            <person name="Berg J.A."/>
            <person name="Graves K.A."/>
            <person name="Ward A.T."/>
            <person name="Hilton J.A."/>
            <person name="Wake B.N."/>
            <person name="Grose J.H."/>
            <person name="Breakwell D.P."/>
            <person name="Burnett S.H."/>
        </authorList>
    </citation>
    <scope>NUCLEOTIDE SEQUENCE [LARGE SCALE GENOMIC DNA]</scope>
</reference>
<accession>A0A0K2CP04</accession>
<organism evidence="3 4">
    <name type="scientific">Brevibacillus phage Osiris</name>
    <dbReference type="NCBI Taxonomy" id="1691955"/>
    <lineage>
        <taxon>Viruses</taxon>
        <taxon>Duplodnaviria</taxon>
        <taxon>Heunggongvirae</taxon>
        <taxon>Uroviricota</taxon>
        <taxon>Caudoviricetes</taxon>
        <taxon>Jimmervirus</taxon>
        <taxon>Jimmervirus osiris</taxon>
    </lineage>
</organism>
<evidence type="ECO:0000313" key="4">
    <source>
        <dbReference type="Proteomes" id="UP000202966"/>
    </source>
</evidence>
<dbReference type="EMBL" id="KT151956">
    <property type="protein sequence ID" value="ALA07345.1"/>
    <property type="molecule type" value="Genomic_DNA"/>
</dbReference>
<dbReference type="RefSeq" id="YP_009215017.1">
    <property type="nucleotide sequence ID" value="NC_028969.1"/>
</dbReference>
<sequence>MKNDPFEHIRHIQEMMDKMNLKSFQKQLDMVQSSKIFEKIELVKDLTPYSIKFILEDKPLTLSKYLEILRQKDDVMSTAILTTGESINQLLEKVKKVPHPQTSPIPDSIYPSLDNLSSTLFDVLPEKEHANLSSSVDSQTSKEPWTWENLKWFLGIAINIIVTFHIAISGSEQLEQIHKEDLQQRERHHQELLIEEQKQTKLLEERIENEKRLTDALNNVTKAIDQYISESPDDPEVDQSDSTSK</sequence>
<gene>
    <name evidence="3" type="ORF">OSIRIS_3</name>
</gene>
<protein>
    <submittedName>
        <fullName evidence="3">Uncharacterized protein</fullName>
    </submittedName>
</protein>
<dbReference type="Proteomes" id="UP000202966">
    <property type="component" value="Segment"/>
</dbReference>
<proteinExistence type="predicted"/>
<feature type="coiled-coil region" evidence="1">
    <location>
        <begin position="179"/>
        <end position="213"/>
    </location>
</feature>
<keyword evidence="4" id="KW-1185">Reference proteome</keyword>
<evidence type="ECO:0000256" key="1">
    <source>
        <dbReference type="SAM" id="Coils"/>
    </source>
</evidence>
<dbReference type="OrthoDB" id="29945at10239"/>